<organism evidence="2 3">
    <name type="scientific">Duganella guangzhouensis</name>
    <dbReference type="NCBI Taxonomy" id="2666084"/>
    <lineage>
        <taxon>Bacteria</taxon>
        <taxon>Pseudomonadati</taxon>
        <taxon>Pseudomonadota</taxon>
        <taxon>Betaproteobacteria</taxon>
        <taxon>Burkholderiales</taxon>
        <taxon>Oxalobacteraceae</taxon>
        <taxon>Telluria group</taxon>
        <taxon>Duganella</taxon>
    </lineage>
</organism>
<gene>
    <name evidence="2" type="ORF">GJ699_02270</name>
</gene>
<sequence>MKGVLILGGRLAGRVTAYRAATAQQATIMTGQVSGLKAGQTIQIVGDKFRVVGTGPGLSQIVIELAAREVSVMPALPEPPRNKPAFGSDRPYLKKKKGRS</sequence>
<dbReference type="EMBL" id="WKJK01000001">
    <property type="protein sequence ID" value="MRW88806.1"/>
    <property type="molecule type" value="Genomic_DNA"/>
</dbReference>
<dbReference type="Proteomes" id="UP000433309">
    <property type="component" value="Unassembled WGS sequence"/>
</dbReference>
<evidence type="ECO:0000256" key="1">
    <source>
        <dbReference type="SAM" id="MobiDB-lite"/>
    </source>
</evidence>
<accession>A0A6I2KX59</accession>
<proteinExistence type="predicted"/>
<reference evidence="2 3" key="1">
    <citation type="submission" date="2019-11" db="EMBL/GenBank/DDBJ databases">
        <title>Novel species isolated from a subtropical stream in China.</title>
        <authorList>
            <person name="Lu H."/>
        </authorList>
    </citation>
    <scope>NUCLEOTIDE SEQUENCE [LARGE SCALE GENOMIC DNA]</scope>
    <source>
        <strain evidence="2 3">FT80W</strain>
    </source>
</reference>
<dbReference type="AlphaFoldDB" id="A0A6I2KX59"/>
<keyword evidence="3" id="KW-1185">Reference proteome</keyword>
<name>A0A6I2KX59_9BURK</name>
<protein>
    <submittedName>
        <fullName evidence="2">Uncharacterized protein</fullName>
    </submittedName>
</protein>
<evidence type="ECO:0000313" key="2">
    <source>
        <dbReference type="EMBL" id="MRW88806.1"/>
    </source>
</evidence>
<evidence type="ECO:0000313" key="3">
    <source>
        <dbReference type="Proteomes" id="UP000433309"/>
    </source>
</evidence>
<comment type="caution">
    <text evidence="2">The sequence shown here is derived from an EMBL/GenBank/DDBJ whole genome shotgun (WGS) entry which is preliminary data.</text>
</comment>
<feature type="region of interest" description="Disordered" evidence="1">
    <location>
        <begin position="74"/>
        <end position="100"/>
    </location>
</feature>
<dbReference type="RefSeq" id="WP_154372668.1">
    <property type="nucleotide sequence ID" value="NZ_WKJK01000001.1"/>
</dbReference>